<dbReference type="AlphaFoldDB" id="A0A0N4WDG2"/>
<keyword evidence="1" id="KW-0472">Membrane</keyword>
<keyword evidence="1" id="KW-1133">Transmembrane helix</keyword>
<keyword evidence="1" id="KW-0812">Transmembrane</keyword>
<reference evidence="2" key="1">
    <citation type="submission" date="2017-02" db="UniProtKB">
        <authorList>
            <consortium name="WormBaseParasite"/>
        </authorList>
    </citation>
    <scope>IDENTIFICATION</scope>
</reference>
<feature type="transmembrane region" description="Helical" evidence="1">
    <location>
        <begin position="32"/>
        <end position="61"/>
    </location>
</feature>
<evidence type="ECO:0000256" key="1">
    <source>
        <dbReference type="SAM" id="Phobius"/>
    </source>
</evidence>
<proteinExistence type="predicted"/>
<organism evidence="2">
    <name type="scientific">Haemonchus placei</name>
    <name type="common">Barber's pole worm</name>
    <dbReference type="NCBI Taxonomy" id="6290"/>
    <lineage>
        <taxon>Eukaryota</taxon>
        <taxon>Metazoa</taxon>
        <taxon>Ecdysozoa</taxon>
        <taxon>Nematoda</taxon>
        <taxon>Chromadorea</taxon>
        <taxon>Rhabditida</taxon>
        <taxon>Rhabditina</taxon>
        <taxon>Rhabditomorpha</taxon>
        <taxon>Strongyloidea</taxon>
        <taxon>Trichostrongylidae</taxon>
        <taxon>Haemonchus</taxon>
    </lineage>
</organism>
<sequence length="79" mass="9335">LLEVTQARFLHHQDPDPSACPDLRFLFPRRCWITFCSCFFLLFLSFLFGFLKLFLLLFYLFNGGIGRNILSFLWPAIGR</sequence>
<dbReference type="WBParaSite" id="HPLM_0000861601-mRNA-1">
    <property type="protein sequence ID" value="HPLM_0000861601-mRNA-1"/>
    <property type="gene ID" value="HPLM_0000861601"/>
</dbReference>
<name>A0A0N4WDG2_HAEPC</name>
<evidence type="ECO:0000313" key="2">
    <source>
        <dbReference type="WBParaSite" id="HPLM_0000861601-mRNA-1"/>
    </source>
</evidence>
<accession>A0A0N4WDG2</accession>
<protein>
    <submittedName>
        <fullName evidence="2">Vesicle transport protein</fullName>
    </submittedName>
</protein>